<evidence type="ECO:0000313" key="7">
    <source>
        <dbReference type="Proteomes" id="UP001138681"/>
    </source>
</evidence>
<dbReference type="GO" id="GO:0005524">
    <property type="term" value="F:ATP binding"/>
    <property type="evidence" value="ECO:0007669"/>
    <property type="project" value="UniProtKB-KW"/>
</dbReference>
<dbReference type="AlphaFoldDB" id="A0A9X1JP45"/>
<keyword evidence="3 5" id="KW-0418">Kinase</keyword>
<accession>A0A9X1JP45</accession>
<dbReference type="Pfam" id="PF13238">
    <property type="entry name" value="AAA_18"/>
    <property type="match status" value="1"/>
</dbReference>
<evidence type="ECO:0000256" key="4">
    <source>
        <dbReference type="ARBA" id="ARBA00022840"/>
    </source>
</evidence>
<keyword evidence="4 5" id="KW-0067">ATP-binding</keyword>
<evidence type="ECO:0000256" key="3">
    <source>
        <dbReference type="ARBA" id="ARBA00022777"/>
    </source>
</evidence>
<organism evidence="6 7">
    <name type="scientific">Erythrobacter crassostreae</name>
    <dbReference type="NCBI Taxonomy" id="2828328"/>
    <lineage>
        <taxon>Bacteria</taxon>
        <taxon>Pseudomonadati</taxon>
        <taxon>Pseudomonadota</taxon>
        <taxon>Alphaproteobacteria</taxon>
        <taxon>Sphingomonadales</taxon>
        <taxon>Erythrobacteraceae</taxon>
        <taxon>Erythrobacter/Porphyrobacter group</taxon>
        <taxon>Erythrobacter</taxon>
    </lineage>
</organism>
<protein>
    <recommendedName>
        <fullName evidence="5">Gluconokinase</fullName>
        <ecNumber evidence="5">2.7.1.12</ecNumber>
    </recommendedName>
</protein>
<dbReference type="GO" id="GO:0046316">
    <property type="term" value="F:gluconokinase activity"/>
    <property type="evidence" value="ECO:0007669"/>
    <property type="project" value="UniProtKB-EC"/>
</dbReference>
<dbReference type="Proteomes" id="UP001138681">
    <property type="component" value="Unassembled WGS sequence"/>
</dbReference>
<evidence type="ECO:0000256" key="1">
    <source>
        <dbReference type="ARBA" id="ARBA00022679"/>
    </source>
</evidence>
<dbReference type="EMBL" id="JAGSPC010000004">
    <property type="protein sequence ID" value="MBV7260333.1"/>
    <property type="molecule type" value="Genomic_DNA"/>
</dbReference>
<dbReference type="CDD" id="cd02021">
    <property type="entry name" value="GntK"/>
    <property type="match status" value="1"/>
</dbReference>
<proteinExistence type="inferred from homology"/>
<dbReference type="EC" id="2.7.1.12" evidence="5"/>
<dbReference type="GO" id="GO:0005975">
    <property type="term" value="P:carbohydrate metabolic process"/>
    <property type="evidence" value="ECO:0007669"/>
    <property type="project" value="InterPro"/>
</dbReference>
<name>A0A9X1JP45_9SPHN</name>
<evidence type="ECO:0000256" key="2">
    <source>
        <dbReference type="ARBA" id="ARBA00022741"/>
    </source>
</evidence>
<evidence type="ECO:0000313" key="6">
    <source>
        <dbReference type="EMBL" id="MBV7260333.1"/>
    </source>
</evidence>
<gene>
    <name evidence="6" type="ORF">KCG46_12200</name>
</gene>
<dbReference type="PANTHER" id="PTHR43442:SF3">
    <property type="entry name" value="GLUCONOKINASE-RELATED"/>
    <property type="match status" value="1"/>
</dbReference>
<keyword evidence="1 5" id="KW-0808">Transferase</keyword>
<reference evidence="6" key="1">
    <citation type="submission" date="2021-04" db="EMBL/GenBank/DDBJ databases">
        <authorList>
            <person name="Pira H."/>
            <person name="Risdian C."/>
            <person name="Wink J."/>
        </authorList>
    </citation>
    <scope>NUCLEOTIDE SEQUENCE</scope>
    <source>
        <strain evidence="6">WH158</strain>
    </source>
</reference>
<keyword evidence="2 5" id="KW-0547">Nucleotide-binding</keyword>
<comment type="similarity">
    <text evidence="5">Belongs to the gluconokinase GntK/GntV family.</text>
</comment>
<dbReference type="GO" id="GO:0005737">
    <property type="term" value="C:cytoplasm"/>
    <property type="evidence" value="ECO:0007669"/>
    <property type="project" value="TreeGrafter"/>
</dbReference>
<comment type="caution">
    <text evidence="6">The sequence shown here is derived from an EMBL/GenBank/DDBJ whole genome shotgun (WGS) entry which is preliminary data.</text>
</comment>
<dbReference type="PANTHER" id="PTHR43442">
    <property type="entry name" value="GLUCONOKINASE-RELATED"/>
    <property type="match status" value="1"/>
</dbReference>
<dbReference type="RefSeq" id="WP_218405720.1">
    <property type="nucleotide sequence ID" value="NZ_JAGSPC010000004.1"/>
</dbReference>
<comment type="catalytic activity">
    <reaction evidence="5">
        <text>D-gluconate + ATP = 6-phospho-D-gluconate + ADP + H(+)</text>
        <dbReference type="Rhea" id="RHEA:19433"/>
        <dbReference type="ChEBI" id="CHEBI:15378"/>
        <dbReference type="ChEBI" id="CHEBI:18391"/>
        <dbReference type="ChEBI" id="CHEBI:30616"/>
        <dbReference type="ChEBI" id="CHEBI:58759"/>
        <dbReference type="ChEBI" id="CHEBI:456216"/>
        <dbReference type="EC" id="2.7.1.12"/>
    </reaction>
</comment>
<sequence>MADRRLIVIMGPSGCGKSTVARALSDALDVPMLEGDDYHPEKNLAKMASGVPLDDSDRIGWIESMLKSANYGNAPVMVVACSALTPFVQERLSNAPDFDVRFIHLNVPREELVKRMENREHFMPVSLLQSQLDTLSVPDSALTVDGLADVETITDAIISQLEH</sequence>
<keyword evidence="7" id="KW-1185">Reference proteome</keyword>
<dbReference type="InterPro" id="IPR006001">
    <property type="entry name" value="Therm_gnt_kin"/>
</dbReference>
<evidence type="ECO:0000256" key="5">
    <source>
        <dbReference type="RuleBase" id="RU363066"/>
    </source>
</evidence>
<dbReference type="NCBIfam" id="TIGR01313">
    <property type="entry name" value="therm_gnt_kin"/>
    <property type="match status" value="1"/>
</dbReference>